<feature type="transmembrane region" description="Helical" evidence="7">
    <location>
        <begin position="51"/>
        <end position="72"/>
    </location>
</feature>
<proteinExistence type="predicted"/>
<dbReference type="InterPro" id="IPR002293">
    <property type="entry name" value="AA/rel_permease1"/>
</dbReference>
<evidence type="ECO:0000256" key="7">
    <source>
        <dbReference type="SAM" id="Phobius"/>
    </source>
</evidence>
<keyword evidence="2" id="KW-1003">Cell membrane</keyword>
<dbReference type="EMBL" id="AOLG01000029">
    <property type="protein sequence ID" value="ELZ69191.1"/>
    <property type="molecule type" value="Genomic_DNA"/>
</dbReference>
<dbReference type="Gene3D" id="1.20.1740.10">
    <property type="entry name" value="Amino acid/polyamine transporter I"/>
    <property type="match status" value="1"/>
</dbReference>
<dbReference type="Pfam" id="PF13520">
    <property type="entry name" value="AA_permease_2"/>
    <property type="match status" value="1"/>
</dbReference>
<feature type="transmembrane region" description="Helical" evidence="7">
    <location>
        <begin position="144"/>
        <end position="164"/>
    </location>
</feature>
<comment type="caution">
    <text evidence="8">The sequence shown here is derived from an EMBL/GenBank/DDBJ whole genome shotgun (WGS) entry which is preliminary data.</text>
</comment>
<gene>
    <name evidence="8" type="ORF">C457_10146</name>
</gene>
<dbReference type="GO" id="GO:0005886">
    <property type="term" value="C:plasma membrane"/>
    <property type="evidence" value="ECO:0007669"/>
    <property type="project" value="UniProtKB-SubCell"/>
</dbReference>
<dbReference type="PATRIC" id="fig|1227461.3.peg.2046"/>
<keyword evidence="9" id="KW-1185">Reference proteome</keyword>
<evidence type="ECO:0000256" key="5">
    <source>
        <dbReference type="ARBA" id="ARBA00023136"/>
    </source>
</evidence>
<keyword evidence="5 7" id="KW-0472">Membrane</keyword>
<reference evidence="8 9" key="1">
    <citation type="journal article" date="2014" name="PLoS Genet.">
        <title>Phylogenetically driven sequencing of extremely halophilic archaea reveals strategies for static and dynamic osmo-response.</title>
        <authorList>
            <person name="Becker E.A."/>
            <person name="Seitzer P.M."/>
            <person name="Tritt A."/>
            <person name="Larsen D."/>
            <person name="Krusor M."/>
            <person name="Yao A.I."/>
            <person name="Wu D."/>
            <person name="Madern D."/>
            <person name="Eisen J.A."/>
            <person name="Darling A.E."/>
            <person name="Facciotti M.T."/>
        </authorList>
    </citation>
    <scope>NUCLEOTIDE SEQUENCE [LARGE SCALE GENOMIC DNA]</scope>
    <source>
        <strain evidence="9">DSM 18310 / JCM 13924 / TL6</strain>
    </source>
</reference>
<feature type="transmembrane region" description="Helical" evidence="7">
    <location>
        <begin position="84"/>
        <end position="103"/>
    </location>
</feature>
<dbReference type="PIRSF" id="PIRSF006060">
    <property type="entry name" value="AA_transporter"/>
    <property type="match status" value="1"/>
</dbReference>
<feature type="transmembrane region" description="Helical" evidence="7">
    <location>
        <begin position="115"/>
        <end position="137"/>
    </location>
</feature>
<evidence type="ECO:0000256" key="3">
    <source>
        <dbReference type="ARBA" id="ARBA00022692"/>
    </source>
</evidence>
<dbReference type="Proteomes" id="UP000011559">
    <property type="component" value="Unassembled WGS sequence"/>
</dbReference>
<feature type="transmembrane region" description="Helical" evidence="7">
    <location>
        <begin position="319"/>
        <end position="340"/>
    </location>
</feature>
<dbReference type="OrthoDB" id="200332at2157"/>
<accession>M0GA79</accession>
<dbReference type="RefSeq" id="WP_008094215.1">
    <property type="nucleotide sequence ID" value="NZ_AOLG01000029.1"/>
</dbReference>
<feature type="transmembrane region" description="Helical" evidence="7">
    <location>
        <begin position="376"/>
        <end position="394"/>
    </location>
</feature>
<feature type="transmembrane region" description="Helical" evidence="7">
    <location>
        <begin position="400"/>
        <end position="419"/>
    </location>
</feature>
<dbReference type="GO" id="GO:0022857">
    <property type="term" value="F:transmembrane transporter activity"/>
    <property type="evidence" value="ECO:0007669"/>
    <property type="project" value="InterPro"/>
</dbReference>
<evidence type="ECO:0000256" key="4">
    <source>
        <dbReference type="ARBA" id="ARBA00022989"/>
    </source>
</evidence>
<dbReference type="InterPro" id="IPR050367">
    <property type="entry name" value="APC_superfamily"/>
</dbReference>
<keyword evidence="4 7" id="KW-1133">Transmembrane helix</keyword>
<feature type="transmembrane region" description="Helical" evidence="7">
    <location>
        <begin position="170"/>
        <end position="190"/>
    </location>
</feature>
<comment type="subcellular location">
    <subcellularLocation>
        <location evidence="1">Cell membrane</location>
        <topology evidence="1">Multi-pass membrane protein</topology>
    </subcellularLocation>
</comment>
<evidence type="ECO:0000313" key="9">
    <source>
        <dbReference type="Proteomes" id="UP000011559"/>
    </source>
</evidence>
<feature type="transmembrane region" description="Helical" evidence="7">
    <location>
        <begin position="431"/>
        <end position="451"/>
    </location>
</feature>
<evidence type="ECO:0000256" key="6">
    <source>
        <dbReference type="SAM" id="MobiDB-lite"/>
    </source>
</evidence>
<feature type="compositionally biased region" description="Gly residues" evidence="6">
    <location>
        <begin position="1"/>
        <end position="10"/>
    </location>
</feature>
<feature type="transmembrane region" description="Helical" evidence="7">
    <location>
        <begin position="202"/>
        <end position="219"/>
    </location>
</feature>
<organism evidence="8 9">
    <name type="scientific">Haloferax prahovense (strain DSM 18310 / JCM 13924 / TL6)</name>
    <dbReference type="NCBI Taxonomy" id="1227461"/>
    <lineage>
        <taxon>Archaea</taxon>
        <taxon>Methanobacteriati</taxon>
        <taxon>Methanobacteriota</taxon>
        <taxon>Stenosarchaea group</taxon>
        <taxon>Halobacteria</taxon>
        <taxon>Halobacteriales</taxon>
        <taxon>Haloferacaceae</taxon>
        <taxon>Haloferax</taxon>
    </lineage>
</organism>
<sequence>MSDGNDGGSVLGADPPGDGVRVGDADPAVDVGAAANEVTVLESGTELERTIGLRGGLAIGIGTMVGAGIFVFPGLAAGQAGPAAALSFALGAVIALLVALPTSELATAMPKSGGAYYFISRAMGSAFGAVVGIGLWLGLVFASAFYLVGFAQYAIAVLAELGAASMVSDLPLVALLGVGFGVVLTALSMFGTENATKLQNSIVSLLLGILLVFLVYGSLDTLGLFGRQTVPEEFMPYGTLSIFTTAALVFTSYLGFAQVATVAGEITKPGRNLPLAMVGSVVVVGVLYVVTILVSTGAFGSAQLAAFGETAIVEVARSYLGFPGAVAILIAGLLATVSSANASILSSSRALYALSRDALVPPQLARINLRYGTPHIALALVGGPTVVLVAVGRTEVLAEVASFLHLVTYGLICVALIGLRRSNPAWYNPSFRVPGYPVVPVLGALASFSLVAFMQPLSQAVGVAVALAALVWYFAYARDVRLKGVSADA</sequence>
<evidence type="ECO:0000313" key="8">
    <source>
        <dbReference type="EMBL" id="ELZ69191.1"/>
    </source>
</evidence>
<evidence type="ECO:0000256" key="2">
    <source>
        <dbReference type="ARBA" id="ARBA00022475"/>
    </source>
</evidence>
<name>M0GA79_HALPT</name>
<dbReference type="PANTHER" id="PTHR42770:SF11">
    <property type="entry name" value="INNER MEMBRANE TRANSPORT PROTEIN YBAT"/>
    <property type="match status" value="1"/>
</dbReference>
<feature type="transmembrane region" description="Helical" evidence="7">
    <location>
        <begin position="275"/>
        <end position="299"/>
    </location>
</feature>
<keyword evidence="3 7" id="KW-0812">Transmembrane</keyword>
<feature type="transmembrane region" description="Helical" evidence="7">
    <location>
        <begin position="457"/>
        <end position="476"/>
    </location>
</feature>
<feature type="transmembrane region" description="Helical" evidence="7">
    <location>
        <begin position="239"/>
        <end position="263"/>
    </location>
</feature>
<protein>
    <submittedName>
        <fullName evidence="8">Cationic amino acid transporter</fullName>
    </submittedName>
</protein>
<dbReference type="PANTHER" id="PTHR42770">
    <property type="entry name" value="AMINO ACID TRANSPORTER-RELATED"/>
    <property type="match status" value="1"/>
</dbReference>
<dbReference type="AlphaFoldDB" id="M0GA79"/>
<feature type="region of interest" description="Disordered" evidence="6">
    <location>
        <begin position="1"/>
        <end position="24"/>
    </location>
</feature>
<evidence type="ECO:0000256" key="1">
    <source>
        <dbReference type="ARBA" id="ARBA00004651"/>
    </source>
</evidence>